<sequence length="145" mass="16175">MSQEMTSDEKEYPPPPPHWKAPEAYHPVFGPLPLMLYRALCLVSVCKLTLDHHWHAKCDEEIFQREKDQLIGQINNGNIVCGLILATTAAFITTSPPVSSIMNYTTLPAYVFLLLSFAQAIGSIVTGTAVIAVYQSVKRPWCRDV</sequence>
<keyword evidence="1" id="KW-0812">Transmembrane</keyword>
<accession>A0AAV5AJD2</accession>
<dbReference type="EMBL" id="BPWL01000008">
    <property type="protein sequence ID" value="GJJ12774.1"/>
    <property type="molecule type" value="Genomic_DNA"/>
</dbReference>
<gene>
    <name evidence="2" type="ORF">Clacol_007019</name>
</gene>
<evidence type="ECO:0000313" key="2">
    <source>
        <dbReference type="EMBL" id="GJJ12774.1"/>
    </source>
</evidence>
<feature type="transmembrane region" description="Helical" evidence="1">
    <location>
        <begin position="112"/>
        <end position="134"/>
    </location>
</feature>
<evidence type="ECO:0000313" key="3">
    <source>
        <dbReference type="Proteomes" id="UP001050691"/>
    </source>
</evidence>
<feature type="transmembrane region" description="Helical" evidence="1">
    <location>
        <begin position="74"/>
        <end position="92"/>
    </location>
</feature>
<comment type="caution">
    <text evidence="2">The sequence shown here is derived from an EMBL/GenBank/DDBJ whole genome shotgun (WGS) entry which is preliminary data.</text>
</comment>
<evidence type="ECO:0000256" key="1">
    <source>
        <dbReference type="SAM" id="Phobius"/>
    </source>
</evidence>
<reference evidence="2" key="1">
    <citation type="submission" date="2021-10" db="EMBL/GenBank/DDBJ databases">
        <title>De novo Genome Assembly of Clathrus columnatus (Basidiomycota, Fungi) Using Illumina and Nanopore Sequence Data.</title>
        <authorList>
            <person name="Ogiso-Tanaka E."/>
            <person name="Itagaki H."/>
            <person name="Hosoya T."/>
            <person name="Hosaka K."/>
        </authorList>
    </citation>
    <scope>NUCLEOTIDE SEQUENCE</scope>
    <source>
        <strain evidence="2">MO-923</strain>
    </source>
</reference>
<proteinExistence type="predicted"/>
<name>A0AAV5AJD2_9AGAM</name>
<protein>
    <submittedName>
        <fullName evidence="2">Uncharacterized protein</fullName>
    </submittedName>
</protein>
<organism evidence="2 3">
    <name type="scientific">Clathrus columnatus</name>
    <dbReference type="NCBI Taxonomy" id="1419009"/>
    <lineage>
        <taxon>Eukaryota</taxon>
        <taxon>Fungi</taxon>
        <taxon>Dikarya</taxon>
        <taxon>Basidiomycota</taxon>
        <taxon>Agaricomycotina</taxon>
        <taxon>Agaricomycetes</taxon>
        <taxon>Phallomycetidae</taxon>
        <taxon>Phallales</taxon>
        <taxon>Clathraceae</taxon>
        <taxon>Clathrus</taxon>
    </lineage>
</organism>
<keyword evidence="1" id="KW-0472">Membrane</keyword>
<keyword evidence="3" id="KW-1185">Reference proteome</keyword>
<dbReference type="Proteomes" id="UP001050691">
    <property type="component" value="Unassembled WGS sequence"/>
</dbReference>
<keyword evidence="1" id="KW-1133">Transmembrane helix</keyword>
<dbReference type="AlphaFoldDB" id="A0AAV5AJD2"/>